<protein>
    <recommendedName>
        <fullName evidence="5">Centrosomal protein of 131 kDa</fullName>
    </recommendedName>
</protein>
<dbReference type="GO" id="GO:0035735">
    <property type="term" value="P:intraciliary transport involved in cilium assembly"/>
    <property type="evidence" value="ECO:0007669"/>
    <property type="project" value="InterPro"/>
</dbReference>
<evidence type="ECO:0008006" key="5">
    <source>
        <dbReference type="Google" id="ProtNLM"/>
    </source>
</evidence>
<dbReference type="InterPro" id="IPR030465">
    <property type="entry name" value="CEP131"/>
</dbReference>
<feature type="region of interest" description="Disordered" evidence="2">
    <location>
        <begin position="120"/>
        <end position="159"/>
    </location>
</feature>
<reference evidence="3 4" key="1">
    <citation type="journal article" date="2024" name="Nat. Commun.">
        <title>Phylogenomics reveals the evolutionary origins of lichenization in chlorophyte algae.</title>
        <authorList>
            <person name="Puginier C."/>
            <person name="Libourel C."/>
            <person name="Otte J."/>
            <person name="Skaloud P."/>
            <person name="Haon M."/>
            <person name="Grisel S."/>
            <person name="Petersen M."/>
            <person name="Berrin J.G."/>
            <person name="Delaux P.M."/>
            <person name="Dal Grande F."/>
            <person name="Keller J."/>
        </authorList>
    </citation>
    <scope>NUCLEOTIDE SEQUENCE [LARGE SCALE GENOMIC DNA]</scope>
    <source>
        <strain evidence="3 4">SAG 2523</strain>
    </source>
</reference>
<evidence type="ECO:0000256" key="1">
    <source>
        <dbReference type="SAM" id="Coils"/>
    </source>
</evidence>
<evidence type="ECO:0000313" key="3">
    <source>
        <dbReference type="EMBL" id="KAK9854810.1"/>
    </source>
</evidence>
<feature type="coiled-coil region" evidence="1">
    <location>
        <begin position="799"/>
        <end position="905"/>
    </location>
</feature>
<gene>
    <name evidence="3" type="ORF">WJX84_005247</name>
</gene>
<dbReference type="EMBL" id="JALJOV010001083">
    <property type="protein sequence ID" value="KAK9854810.1"/>
    <property type="molecule type" value="Genomic_DNA"/>
</dbReference>
<feature type="region of interest" description="Disordered" evidence="2">
    <location>
        <begin position="459"/>
        <end position="481"/>
    </location>
</feature>
<dbReference type="PANTHER" id="PTHR31540:SF1">
    <property type="entry name" value="CENTROSOMAL PROTEIN OF 131 KDA"/>
    <property type="match status" value="1"/>
</dbReference>
<feature type="region of interest" description="Disordered" evidence="2">
    <location>
        <begin position="1"/>
        <end position="22"/>
    </location>
</feature>
<evidence type="ECO:0000256" key="2">
    <source>
        <dbReference type="SAM" id="MobiDB-lite"/>
    </source>
</evidence>
<feature type="compositionally biased region" description="Polar residues" evidence="2">
    <location>
        <begin position="322"/>
        <end position="334"/>
    </location>
</feature>
<feature type="coiled-coil region" evidence="1">
    <location>
        <begin position="496"/>
        <end position="541"/>
    </location>
</feature>
<feature type="compositionally biased region" description="Polar residues" evidence="2">
    <location>
        <begin position="463"/>
        <end position="481"/>
    </location>
</feature>
<feature type="region of interest" description="Disordered" evidence="2">
    <location>
        <begin position="291"/>
        <end position="351"/>
    </location>
</feature>
<keyword evidence="4" id="KW-1185">Reference proteome</keyword>
<dbReference type="AlphaFoldDB" id="A0AAW1SSK2"/>
<name>A0AAW1SSK2_9CHLO</name>
<feature type="compositionally biased region" description="Polar residues" evidence="2">
    <location>
        <begin position="80"/>
        <end position="99"/>
    </location>
</feature>
<feature type="region of interest" description="Disordered" evidence="2">
    <location>
        <begin position="71"/>
        <end position="99"/>
    </location>
</feature>
<keyword evidence="1" id="KW-0175">Coiled coil</keyword>
<dbReference type="Proteomes" id="UP001485043">
    <property type="component" value="Unassembled WGS sequence"/>
</dbReference>
<feature type="compositionally biased region" description="Polar residues" evidence="2">
    <location>
        <begin position="242"/>
        <end position="251"/>
    </location>
</feature>
<feature type="coiled-coil region" evidence="1">
    <location>
        <begin position="695"/>
        <end position="744"/>
    </location>
</feature>
<dbReference type="PANTHER" id="PTHR31540">
    <property type="entry name" value="CENTROSOMAL PROTEIN OF 131 KDA"/>
    <property type="match status" value="1"/>
</dbReference>
<comment type="caution">
    <text evidence="3">The sequence shown here is derived from an EMBL/GenBank/DDBJ whole genome shotgun (WGS) entry which is preliminary data.</text>
</comment>
<proteinExistence type="predicted"/>
<feature type="region of interest" description="Disordered" evidence="2">
    <location>
        <begin position="219"/>
        <end position="251"/>
    </location>
</feature>
<sequence>MLPTSGVPDTAARPAKGSRGLKAGFKSLFVGSKSSKRVVRPCGAHEPNENQTYSTLGNQQSQIMDLQIPGRCMSPVHPLRNSNSPGPQSNSHGATQSMSRVSLTELQSALGLKIPAALTLQSSPSSPTTGPHAKATPAANSKQASREWPDNKGGALPGSMSADTVVTISQPRTWRLQRLPANLVQVLSWHLPVSLLGASPRALNLNSCSKTCDQAGGRLAAADSATGPHRTEPRSSRFARPSNKNSAASCTSDAGLSITSEIVAQIMQEQAGSVLLTQSLDACISGKDALQQEGWRAPKAKKRPPKADSSPGRNTLRKRSPRQQLPTSHVTDAPSSPGHVDPPRKRQNRFDTAPPITSFQEEVWPMRQPGATVTAAPAAAAGSANTGPNDKMKDIMSFLDAVEAQIEAQPTLALGTQKGRVAREALAEITRSQLPPQLAPQPLPQLPPAAARIHSWVQDAAQGDTSSEAGSQKSGMSLASQGASSTHLASSVFQAVARQQDLLEQQRREYESTIARHLQFVDRLLQDKDDLSARCAALAADVKAREKQLATQAGSLRDGWALELKRHKEAWAVGEKSRKEAWQASKMREIKEMTIKGLEPDIEQMRRQHKDDLRHATQQAQEMAKLQVEEKDQEWEKRMRQARQQSLLDLDDAVRKERVAGQARIQEVIERYEAQLQMQRMRLASDKDCAQEQVQAALAEEHKAHRAALDRLEQERAQSEEKLRQQLAEEREQLQRTCDRRLSQLRQEHDSTQAGFRAAVAERAKRELATREKAMRERLITERDKELQFVMERLEEVQQAAAADSSEDLQQQLEQLEKRAARRDSELRQAQQSQAEATAALIASLQSKLGAATAQAEAVRARGAMEMLQVEHRVRGTVARKDEAIAALQDQLSGTMHELQSLQAALNEQ</sequence>
<accession>A0AAW1SSK2</accession>
<evidence type="ECO:0000313" key="4">
    <source>
        <dbReference type="Proteomes" id="UP001485043"/>
    </source>
</evidence>
<dbReference type="GO" id="GO:0005929">
    <property type="term" value="C:cilium"/>
    <property type="evidence" value="ECO:0007669"/>
    <property type="project" value="GOC"/>
</dbReference>
<organism evidence="3 4">
    <name type="scientific">Apatococcus fuscideae</name>
    <dbReference type="NCBI Taxonomy" id="2026836"/>
    <lineage>
        <taxon>Eukaryota</taxon>
        <taxon>Viridiplantae</taxon>
        <taxon>Chlorophyta</taxon>
        <taxon>core chlorophytes</taxon>
        <taxon>Trebouxiophyceae</taxon>
        <taxon>Chlorellales</taxon>
        <taxon>Chlorellaceae</taxon>
        <taxon>Apatococcus</taxon>
    </lineage>
</organism>